<dbReference type="Pfam" id="PF00650">
    <property type="entry name" value="CRAL_TRIO"/>
    <property type="match status" value="1"/>
</dbReference>
<dbReference type="SUPFAM" id="SSF52087">
    <property type="entry name" value="CRAL/TRIO domain"/>
    <property type="match status" value="1"/>
</dbReference>
<proteinExistence type="predicted"/>
<evidence type="ECO:0000313" key="3">
    <source>
        <dbReference type="Proteomes" id="UP000233837"/>
    </source>
</evidence>
<name>A0A2I0V6W4_9ASPA</name>
<keyword evidence="3" id="KW-1185">Reference proteome</keyword>
<dbReference type="AlphaFoldDB" id="A0A2I0V6W4"/>
<dbReference type="SMART" id="SM00516">
    <property type="entry name" value="SEC14"/>
    <property type="match status" value="1"/>
</dbReference>
<sequence length="198" mass="22904">MGSEKKEEKVRERIEAVLRILKKQAPLSMKQYKRCGVQEKFCNDACIERFLKAKGENVKKAAKHLRAHLIADEFSAELADGVAYVSGNDDEGRPVLIFRIKQDYPKFHSQKSYIRLLVFTLEVAISSMSRFVDQFVLLFDASFFRSSPAFLNLFMCTLKIVGDYYPGRLHKAFVIDPHSLFHYLWKVAIICLPFKFLV</sequence>
<dbReference type="InterPro" id="IPR036273">
    <property type="entry name" value="CRAL/TRIO_N_dom_sf"/>
</dbReference>
<dbReference type="EMBL" id="KZ505579">
    <property type="protein sequence ID" value="PKU59151.1"/>
    <property type="molecule type" value="Genomic_DNA"/>
</dbReference>
<reference evidence="2 3" key="1">
    <citation type="journal article" date="2016" name="Sci. Rep.">
        <title>The Dendrobium catenatum Lindl. genome sequence provides insights into polysaccharide synthase, floral development and adaptive evolution.</title>
        <authorList>
            <person name="Zhang G.Q."/>
            <person name="Xu Q."/>
            <person name="Bian C."/>
            <person name="Tsai W.C."/>
            <person name="Yeh C.M."/>
            <person name="Liu K.W."/>
            <person name="Yoshida K."/>
            <person name="Zhang L.S."/>
            <person name="Chang S.B."/>
            <person name="Chen F."/>
            <person name="Shi Y."/>
            <person name="Su Y.Y."/>
            <person name="Zhang Y.Q."/>
            <person name="Chen L.J."/>
            <person name="Yin Y."/>
            <person name="Lin M."/>
            <person name="Huang H."/>
            <person name="Deng H."/>
            <person name="Wang Z.W."/>
            <person name="Zhu S.L."/>
            <person name="Zhao X."/>
            <person name="Deng C."/>
            <person name="Niu S.C."/>
            <person name="Huang J."/>
            <person name="Wang M."/>
            <person name="Liu G.H."/>
            <person name="Yang H.J."/>
            <person name="Xiao X.J."/>
            <person name="Hsiao Y.Y."/>
            <person name="Wu W.L."/>
            <person name="Chen Y.Y."/>
            <person name="Mitsuda N."/>
            <person name="Ohme-Takagi M."/>
            <person name="Luo Y.B."/>
            <person name="Van de Peer Y."/>
            <person name="Liu Z.J."/>
        </authorList>
    </citation>
    <scope>NUCLEOTIDE SEQUENCE [LARGE SCALE GENOMIC DNA]</scope>
    <source>
        <tissue evidence="2">The whole plant</tissue>
    </source>
</reference>
<dbReference type="InterPro" id="IPR036865">
    <property type="entry name" value="CRAL-TRIO_dom_sf"/>
</dbReference>
<dbReference type="Proteomes" id="UP000233837">
    <property type="component" value="Unassembled WGS sequence"/>
</dbReference>
<dbReference type="Gene3D" id="3.40.525.10">
    <property type="entry name" value="CRAL-TRIO lipid binding domain"/>
    <property type="match status" value="1"/>
</dbReference>
<dbReference type="PANTHER" id="PTHR47104:SF1">
    <property type="entry name" value="SEC14P-LIKE PHOSPHATIDYLINOSITOL TRANSFER FAMILY PROTEIN"/>
    <property type="match status" value="1"/>
</dbReference>
<organism evidence="2 3">
    <name type="scientific">Dendrobium catenatum</name>
    <dbReference type="NCBI Taxonomy" id="906689"/>
    <lineage>
        <taxon>Eukaryota</taxon>
        <taxon>Viridiplantae</taxon>
        <taxon>Streptophyta</taxon>
        <taxon>Embryophyta</taxon>
        <taxon>Tracheophyta</taxon>
        <taxon>Spermatophyta</taxon>
        <taxon>Magnoliopsida</taxon>
        <taxon>Liliopsida</taxon>
        <taxon>Asparagales</taxon>
        <taxon>Orchidaceae</taxon>
        <taxon>Epidendroideae</taxon>
        <taxon>Malaxideae</taxon>
        <taxon>Dendrobiinae</taxon>
        <taxon>Dendrobium</taxon>
    </lineage>
</organism>
<evidence type="ECO:0000313" key="2">
    <source>
        <dbReference type="EMBL" id="PKU59151.1"/>
    </source>
</evidence>
<feature type="domain" description="CRAL-TRIO" evidence="1">
    <location>
        <begin position="71"/>
        <end position="198"/>
    </location>
</feature>
<accession>A0A2I0V6W4</accession>
<evidence type="ECO:0000259" key="1">
    <source>
        <dbReference type="PROSITE" id="PS50191"/>
    </source>
</evidence>
<dbReference type="PROSITE" id="PS50191">
    <property type="entry name" value="CRAL_TRIO"/>
    <property type="match status" value="1"/>
</dbReference>
<reference evidence="2 3" key="2">
    <citation type="journal article" date="2017" name="Nature">
        <title>The Apostasia genome and the evolution of orchids.</title>
        <authorList>
            <person name="Zhang G.Q."/>
            <person name="Liu K.W."/>
            <person name="Li Z."/>
            <person name="Lohaus R."/>
            <person name="Hsiao Y.Y."/>
            <person name="Niu S.C."/>
            <person name="Wang J.Y."/>
            <person name="Lin Y.C."/>
            <person name="Xu Q."/>
            <person name="Chen L.J."/>
            <person name="Yoshida K."/>
            <person name="Fujiwara S."/>
            <person name="Wang Z.W."/>
            <person name="Zhang Y.Q."/>
            <person name="Mitsuda N."/>
            <person name="Wang M."/>
            <person name="Liu G.H."/>
            <person name="Pecoraro L."/>
            <person name="Huang H.X."/>
            <person name="Xiao X.J."/>
            <person name="Lin M."/>
            <person name="Wu X.Y."/>
            <person name="Wu W.L."/>
            <person name="Chen Y.Y."/>
            <person name="Chang S.B."/>
            <person name="Sakamoto S."/>
            <person name="Ohme-Takagi M."/>
            <person name="Yagi M."/>
            <person name="Zeng S.J."/>
            <person name="Shen C.Y."/>
            <person name="Yeh C.M."/>
            <person name="Luo Y.B."/>
            <person name="Tsai W.C."/>
            <person name="Van de Peer Y."/>
            <person name="Liu Z.J."/>
        </authorList>
    </citation>
    <scope>NUCLEOTIDE SEQUENCE [LARGE SCALE GENOMIC DNA]</scope>
    <source>
        <tissue evidence="2">The whole plant</tissue>
    </source>
</reference>
<dbReference type="PANTHER" id="PTHR47104">
    <property type="entry name" value="SEC14P-LIKE PHOSPHATIDYLINOSITOL TRANSFER FAMILY PROTEIN"/>
    <property type="match status" value="1"/>
</dbReference>
<dbReference type="InterPro" id="IPR001251">
    <property type="entry name" value="CRAL-TRIO_dom"/>
</dbReference>
<dbReference type="SUPFAM" id="SSF46938">
    <property type="entry name" value="CRAL/TRIO N-terminal domain"/>
    <property type="match status" value="1"/>
</dbReference>
<gene>
    <name evidence="2" type="ORF">MA16_Dca028458</name>
</gene>
<protein>
    <recommendedName>
        <fullName evidence="1">CRAL-TRIO domain-containing protein</fullName>
    </recommendedName>
</protein>
<dbReference type="CDD" id="cd00170">
    <property type="entry name" value="SEC14"/>
    <property type="match status" value="1"/>
</dbReference>